<protein>
    <submittedName>
        <fullName evidence="7">4Fe-4S ferredoxin</fullName>
    </submittedName>
</protein>
<dbReference type="PANTHER" id="PTHR43255:SF1">
    <property type="entry name" value="IRON-SULFUR-BINDING OXIDOREDUCTASE FADF-RELATED"/>
    <property type="match status" value="1"/>
</dbReference>
<dbReference type="InterPro" id="IPR017896">
    <property type="entry name" value="4Fe4S_Fe-S-bd"/>
</dbReference>
<feature type="domain" description="4Fe-4S ferredoxin-type" evidence="6">
    <location>
        <begin position="306"/>
        <end position="338"/>
    </location>
</feature>
<keyword evidence="2" id="KW-0479">Metal-binding</keyword>
<keyword evidence="5" id="KW-0411">Iron-sulfur</keyword>
<dbReference type="NCBIfam" id="NF045663">
    <property type="entry name" value="diclust_near_Sec"/>
    <property type="match status" value="1"/>
</dbReference>
<dbReference type="GO" id="GO:0051539">
    <property type="term" value="F:4 iron, 4 sulfur cluster binding"/>
    <property type="evidence" value="ECO:0007669"/>
    <property type="project" value="UniProtKB-KW"/>
</dbReference>
<evidence type="ECO:0000256" key="1">
    <source>
        <dbReference type="ARBA" id="ARBA00022485"/>
    </source>
</evidence>
<evidence type="ECO:0000256" key="4">
    <source>
        <dbReference type="ARBA" id="ARBA00023004"/>
    </source>
</evidence>
<comment type="caution">
    <text evidence="7">The sequence shown here is derived from an EMBL/GenBank/DDBJ whole genome shotgun (WGS) entry which is preliminary data.</text>
</comment>
<evidence type="ECO:0000256" key="2">
    <source>
        <dbReference type="ARBA" id="ARBA00022723"/>
    </source>
</evidence>
<proteinExistence type="predicted"/>
<evidence type="ECO:0000256" key="3">
    <source>
        <dbReference type="ARBA" id="ARBA00023002"/>
    </source>
</evidence>
<dbReference type="InterPro" id="IPR036188">
    <property type="entry name" value="FAD/NAD-bd_sf"/>
</dbReference>
<dbReference type="InterPro" id="IPR004017">
    <property type="entry name" value="Cys_rich_dom"/>
</dbReference>
<dbReference type="Gene3D" id="1.10.1060.10">
    <property type="entry name" value="Alpha-helical ferredoxin"/>
    <property type="match status" value="2"/>
</dbReference>
<dbReference type="InterPro" id="IPR051460">
    <property type="entry name" value="HdrC_iron-sulfur_subunit"/>
</dbReference>
<evidence type="ECO:0000256" key="5">
    <source>
        <dbReference type="ARBA" id="ARBA00023014"/>
    </source>
</evidence>
<dbReference type="RefSeq" id="WP_144305469.1">
    <property type="nucleotide sequence ID" value="NZ_QMIF01000006.1"/>
</dbReference>
<dbReference type="InterPro" id="IPR009051">
    <property type="entry name" value="Helical_ferredxn"/>
</dbReference>
<dbReference type="PANTHER" id="PTHR43255">
    <property type="entry name" value="IRON-SULFUR-BINDING OXIDOREDUCTASE FADF-RELATED-RELATED"/>
    <property type="match status" value="1"/>
</dbReference>
<dbReference type="GO" id="GO:0016491">
    <property type="term" value="F:oxidoreductase activity"/>
    <property type="evidence" value="ECO:0007669"/>
    <property type="project" value="UniProtKB-KW"/>
</dbReference>
<evidence type="ECO:0000313" key="7">
    <source>
        <dbReference type="EMBL" id="TVM33803.1"/>
    </source>
</evidence>
<dbReference type="Proteomes" id="UP000434052">
    <property type="component" value="Unassembled WGS sequence"/>
</dbReference>
<dbReference type="AlphaFoldDB" id="A0A6P1ZHQ4"/>
<dbReference type="InterPro" id="IPR017900">
    <property type="entry name" value="4Fe4S_Fe_S_CS"/>
</dbReference>
<dbReference type="PROSITE" id="PS51379">
    <property type="entry name" value="4FE4S_FER_2"/>
    <property type="match status" value="2"/>
</dbReference>
<sequence length="778" mass="84694">MEQKDLRRWEWLCIQEEPPLCQAACPIHVDVRLFTRHLAAGKVDEARKVLAKTMPLSGVLGRICDHPCENACRRADPEDGDEGIRIGSLERACVIQSDARPRSLPVPPKNFTAAVVGGGLSALTAAWDLGRKGVRVSLLVPEREIGGVLLAYPESVLPAEALARELELLKAMPVTIETDVAIDADRIQALLDEHAGVYLGLDSLALSDIHVDLGFDIKALGPVSRSTGRPGLFAGAPLGSTPFSPIQAVLHGRQAALSIERTAQNVSLSASREKEGPFETRLFTSMADVEHAPATPMADPGGYTPEEARAEAARCIQCECKECVKVCPYLAHFKGYPKKYAREIYNNLSVVHGLRAANTMIESCSNCGLCAEVCPNDFHVGTLCLMARREMVRQDKMPASAFDFALRDLDFNVSSKATLAKPDPDTGACEWAFVPGCQLAGATPELVRATYDHLRAGLEGGVGLLMHCCGAPAEWAGRKDVLANVTESFRALWKELGEPKLVLACTTCLQTFADLLPEIPCTSLWEVLEPMDLPEGAGGEGVYTLHDPCTSRYLATVQNSARTMAGRLGVTLRDADLTGVNTECCGFGGLMECANPAMATKVVERRTTDNPSPFLAYCAMCRDSLSRQGAPVVHMLDLLFPGLARNPEPASPNPLVRSGPGPADKHENRARLRAQLAKELWNEEQGPMEKYEEIELILEPEVQSAVDERRILAEDIRRAIAHAEETGRSMKHPESGRFLVSHQPAAVTYWVEYAPEPGGQAFRVYRAWSHRMILQGAQ</sequence>
<dbReference type="Pfam" id="PF02754">
    <property type="entry name" value="CCG"/>
    <property type="match status" value="2"/>
</dbReference>
<keyword evidence="1" id="KW-0004">4Fe-4S</keyword>
<name>A0A6P1ZHQ4_9BACT</name>
<dbReference type="SUPFAM" id="SSF51971">
    <property type="entry name" value="Nucleotide-binding domain"/>
    <property type="match status" value="1"/>
</dbReference>
<dbReference type="Gene3D" id="3.50.50.60">
    <property type="entry name" value="FAD/NAD(P)-binding domain"/>
    <property type="match status" value="1"/>
</dbReference>
<dbReference type="InterPro" id="IPR028261">
    <property type="entry name" value="DPD_II"/>
</dbReference>
<accession>A0A6P1ZHQ4</accession>
<evidence type="ECO:0000259" key="6">
    <source>
        <dbReference type="PROSITE" id="PS51379"/>
    </source>
</evidence>
<reference evidence="7 8" key="1">
    <citation type="submission" date="2018-06" db="EMBL/GenBank/DDBJ databases">
        <title>Complete genome of Desulfovibrio marinus P48SEP.</title>
        <authorList>
            <person name="Crispim J.S."/>
            <person name="Vidigal P.M.P."/>
            <person name="Silva L.C.F."/>
            <person name="Araujo L.C."/>
            <person name="Laguardia C.N."/>
            <person name="Dias R.S."/>
            <person name="Sousa M.P."/>
            <person name="Paula S.O."/>
            <person name="Silva C."/>
        </authorList>
    </citation>
    <scope>NUCLEOTIDE SEQUENCE [LARGE SCALE GENOMIC DNA]</scope>
    <source>
        <strain evidence="7 8">P48SEP</strain>
    </source>
</reference>
<feature type="domain" description="4Fe-4S ferredoxin-type" evidence="6">
    <location>
        <begin position="355"/>
        <end position="377"/>
    </location>
</feature>
<dbReference type="PROSITE" id="PS00198">
    <property type="entry name" value="4FE4S_FER_1"/>
    <property type="match status" value="1"/>
</dbReference>
<organism evidence="7 8">
    <name type="scientific">Oceanidesulfovibrio marinus</name>
    <dbReference type="NCBI Taxonomy" id="370038"/>
    <lineage>
        <taxon>Bacteria</taxon>
        <taxon>Pseudomonadati</taxon>
        <taxon>Thermodesulfobacteriota</taxon>
        <taxon>Desulfovibrionia</taxon>
        <taxon>Desulfovibrionales</taxon>
        <taxon>Desulfovibrionaceae</taxon>
        <taxon>Oceanidesulfovibrio</taxon>
    </lineage>
</organism>
<dbReference type="Pfam" id="PF14691">
    <property type="entry name" value="Fer4_20"/>
    <property type="match status" value="1"/>
</dbReference>
<dbReference type="OrthoDB" id="9803192at2"/>
<dbReference type="GO" id="GO:0046872">
    <property type="term" value="F:metal ion binding"/>
    <property type="evidence" value="ECO:0007669"/>
    <property type="project" value="UniProtKB-KW"/>
</dbReference>
<dbReference type="GO" id="GO:0005886">
    <property type="term" value="C:plasma membrane"/>
    <property type="evidence" value="ECO:0007669"/>
    <property type="project" value="TreeGrafter"/>
</dbReference>
<keyword evidence="4" id="KW-0408">Iron</keyword>
<keyword evidence="3" id="KW-0560">Oxidoreductase</keyword>
<dbReference type="EMBL" id="QMIF01000006">
    <property type="protein sequence ID" value="TVM33803.1"/>
    <property type="molecule type" value="Genomic_DNA"/>
</dbReference>
<dbReference type="SUPFAM" id="SSF46548">
    <property type="entry name" value="alpha-helical ferredoxin"/>
    <property type="match status" value="2"/>
</dbReference>
<evidence type="ECO:0000313" key="8">
    <source>
        <dbReference type="Proteomes" id="UP000434052"/>
    </source>
</evidence>
<gene>
    <name evidence="7" type="ORF">DQK91_11355</name>
</gene>
<dbReference type="Pfam" id="PF13534">
    <property type="entry name" value="Fer4_17"/>
    <property type="match status" value="1"/>
</dbReference>